<dbReference type="PANTHER" id="PTHR37909">
    <property type="entry name" value="S-ADENOSYL-L-METHIONINE-DEPENDENT METHYLTRANSFERASES SUPERFAMILY PROTEIN"/>
    <property type="match status" value="1"/>
</dbReference>
<proteinExistence type="predicted"/>
<dbReference type="AlphaFoldDB" id="A0AA36JH69"/>
<organism evidence="1 2">
    <name type="scientific">Effrenium voratum</name>
    <dbReference type="NCBI Taxonomy" id="2562239"/>
    <lineage>
        <taxon>Eukaryota</taxon>
        <taxon>Sar</taxon>
        <taxon>Alveolata</taxon>
        <taxon>Dinophyceae</taxon>
        <taxon>Suessiales</taxon>
        <taxon>Symbiodiniaceae</taxon>
        <taxon>Effrenium</taxon>
    </lineage>
</organism>
<gene>
    <name evidence="1" type="ORF">EVOR1521_LOCUS27291</name>
</gene>
<evidence type="ECO:0008006" key="3">
    <source>
        <dbReference type="Google" id="ProtNLM"/>
    </source>
</evidence>
<dbReference type="PANTHER" id="PTHR37909:SF1">
    <property type="entry name" value="S-ADENOSYL-L-METHIONINE-DEPENDENT METHYLTRANSFERASES SUPERFAMILY PROTEIN"/>
    <property type="match status" value="1"/>
</dbReference>
<reference evidence="1" key="1">
    <citation type="submission" date="2023-08" db="EMBL/GenBank/DDBJ databases">
        <authorList>
            <person name="Chen Y."/>
            <person name="Shah S."/>
            <person name="Dougan E. K."/>
            <person name="Thang M."/>
            <person name="Chan C."/>
        </authorList>
    </citation>
    <scope>NUCLEOTIDE SEQUENCE</scope>
</reference>
<comment type="caution">
    <text evidence="1">The sequence shown here is derived from an EMBL/GenBank/DDBJ whole genome shotgun (WGS) entry which is preliminary data.</text>
</comment>
<dbReference type="Gene3D" id="3.40.50.150">
    <property type="entry name" value="Vaccinia Virus protein VP39"/>
    <property type="match status" value="1"/>
</dbReference>
<accession>A0AA36JH69</accession>
<dbReference type="SUPFAM" id="SSF53335">
    <property type="entry name" value="S-adenosyl-L-methionine-dependent methyltransferases"/>
    <property type="match status" value="1"/>
</dbReference>
<evidence type="ECO:0000313" key="2">
    <source>
        <dbReference type="Proteomes" id="UP001178507"/>
    </source>
</evidence>
<dbReference type="Proteomes" id="UP001178507">
    <property type="component" value="Unassembled WGS sequence"/>
</dbReference>
<dbReference type="InterPro" id="IPR029063">
    <property type="entry name" value="SAM-dependent_MTases_sf"/>
</dbReference>
<sequence>MASASGCASLRARLCERLHGSDPYASPWTLEEDHSYRHTNVPQVFLSALFQRLRPELSVEVGSFKGGSALRILSALDRTSKRSCLVCIDTFLGDASMWLNRRATGRGSLQLHRGHPQIYEQFMANTQSYADYIVPFPVASLSGLRALQLLAAEEGFPRPDFIYLDSAHLKGETLLEITEAFRLLRPGGVLMGDDLDWPAVEEDLRIFAGGCSDLSGENLGVSGSSFFAGGYWMVEAEGCGPRQWLLQKAQVSDESRLLAQLRAEICAQESGAAPAEYVAASAADQEALAWYLKGAQLLEKGDMAGLGWMKAAAQKSPSLAYHFQL</sequence>
<evidence type="ECO:0000313" key="1">
    <source>
        <dbReference type="EMBL" id="CAJ1404923.1"/>
    </source>
</evidence>
<protein>
    <recommendedName>
        <fullName evidence="3">Class I SAM-dependent methyltransferase</fullName>
    </recommendedName>
</protein>
<dbReference type="Pfam" id="PF13578">
    <property type="entry name" value="Methyltransf_24"/>
    <property type="match status" value="1"/>
</dbReference>
<dbReference type="EMBL" id="CAUJNA010003561">
    <property type="protein sequence ID" value="CAJ1404923.1"/>
    <property type="molecule type" value="Genomic_DNA"/>
</dbReference>
<name>A0AA36JH69_9DINO</name>
<keyword evidence="2" id="KW-1185">Reference proteome</keyword>